<keyword evidence="6 8" id="KW-0472">Membrane</keyword>
<reference evidence="10" key="1">
    <citation type="submission" date="2022-01" db="EMBL/GenBank/DDBJ databases">
        <authorList>
            <person name="King R."/>
        </authorList>
    </citation>
    <scope>NUCLEOTIDE SEQUENCE</scope>
</reference>
<evidence type="ECO:0000313" key="10">
    <source>
        <dbReference type="EMBL" id="CAH1110364.1"/>
    </source>
</evidence>
<evidence type="ECO:0000256" key="4">
    <source>
        <dbReference type="ARBA" id="ARBA00022824"/>
    </source>
</evidence>
<dbReference type="GO" id="GO:0005789">
    <property type="term" value="C:endoplasmic reticulum membrane"/>
    <property type="evidence" value="ECO:0007669"/>
    <property type="project" value="UniProtKB-SubCell"/>
</dbReference>
<dbReference type="PANTHER" id="PTHR21723:SF3">
    <property type="entry name" value="PROTEIN RIC-3"/>
    <property type="match status" value="1"/>
</dbReference>
<dbReference type="PANTHER" id="PTHR21723">
    <property type="entry name" value="RESISTANCE TO INHIBITORS OF CHOLINESTERASE PROTEIN 3 RIC3"/>
    <property type="match status" value="1"/>
</dbReference>
<dbReference type="GO" id="GO:0043025">
    <property type="term" value="C:neuronal cell body"/>
    <property type="evidence" value="ECO:0007669"/>
    <property type="project" value="TreeGrafter"/>
</dbReference>
<evidence type="ECO:0000256" key="7">
    <source>
        <dbReference type="SAM" id="MobiDB-lite"/>
    </source>
</evidence>
<dbReference type="GO" id="GO:0007271">
    <property type="term" value="P:synaptic transmission, cholinergic"/>
    <property type="evidence" value="ECO:0007669"/>
    <property type="project" value="TreeGrafter"/>
</dbReference>
<accession>A0A9P0D4I6</accession>
<dbReference type="GO" id="GO:0034394">
    <property type="term" value="P:protein localization to cell surface"/>
    <property type="evidence" value="ECO:0007669"/>
    <property type="project" value="TreeGrafter"/>
</dbReference>
<name>A0A9P0D4I6_9CUCU</name>
<evidence type="ECO:0000259" key="9">
    <source>
        <dbReference type="Pfam" id="PF15361"/>
    </source>
</evidence>
<evidence type="ECO:0000256" key="8">
    <source>
        <dbReference type="SAM" id="Phobius"/>
    </source>
</evidence>
<feature type="compositionally biased region" description="Polar residues" evidence="7">
    <location>
        <begin position="972"/>
        <end position="986"/>
    </location>
</feature>
<dbReference type="InterPro" id="IPR026160">
    <property type="entry name" value="Ric3"/>
</dbReference>
<feature type="region of interest" description="Disordered" evidence="7">
    <location>
        <begin position="1140"/>
        <end position="1269"/>
    </location>
</feature>
<dbReference type="Pfam" id="PF15361">
    <property type="entry name" value="RIC3"/>
    <property type="match status" value="1"/>
</dbReference>
<evidence type="ECO:0000313" key="11">
    <source>
        <dbReference type="Proteomes" id="UP001153636"/>
    </source>
</evidence>
<feature type="region of interest" description="Disordered" evidence="7">
    <location>
        <begin position="414"/>
        <end position="444"/>
    </location>
</feature>
<feature type="compositionally biased region" description="Polar residues" evidence="7">
    <location>
        <begin position="1161"/>
        <end position="1176"/>
    </location>
</feature>
<feature type="transmembrane region" description="Helical" evidence="8">
    <location>
        <begin position="30"/>
        <end position="49"/>
    </location>
</feature>
<feature type="compositionally biased region" description="Low complexity" evidence="7">
    <location>
        <begin position="414"/>
        <end position="426"/>
    </location>
</feature>
<proteinExistence type="inferred from homology"/>
<feature type="region of interest" description="Disordered" evidence="7">
    <location>
        <begin position="337"/>
        <end position="370"/>
    </location>
</feature>
<feature type="compositionally biased region" description="Basic and acidic residues" evidence="7">
    <location>
        <begin position="523"/>
        <end position="532"/>
    </location>
</feature>
<dbReference type="GO" id="GO:0043005">
    <property type="term" value="C:neuron projection"/>
    <property type="evidence" value="ECO:0007669"/>
    <property type="project" value="TreeGrafter"/>
</dbReference>
<evidence type="ECO:0000256" key="2">
    <source>
        <dbReference type="ARBA" id="ARBA00008538"/>
    </source>
</evidence>
<dbReference type="Proteomes" id="UP001153636">
    <property type="component" value="Chromosome 5"/>
</dbReference>
<evidence type="ECO:0000256" key="1">
    <source>
        <dbReference type="ARBA" id="ARBA00004586"/>
    </source>
</evidence>
<feature type="compositionally biased region" description="Acidic residues" evidence="7">
    <location>
        <begin position="1228"/>
        <end position="1262"/>
    </location>
</feature>
<dbReference type="OrthoDB" id="10070774at2759"/>
<dbReference type="EMBL" id="OV651817">
    <property type="protein sequence ID" value="CAH1110364.1"/>
    <property type="molecule type" value="Genomic_DNA"/>
</dbReference>
<evidence type="ECO:0000256" key="6">
    <source>
        <dbReference type="ARBA" id="ARBA00023136"/>
    </source>
</evidence>
<feature type="domain" description="Resistance to inhibitors of cholinesterase protein 3 N-terminal" evidence="9">
    <location>
        <begin position="208"/>
        <end position="243"/>
    </location>
</feature>
<comment type="similarity">
    <text evidence="2">Belongs to the ric-3 family.</text>
</comment>
<keyword evidence="5 8" id="KW-1133">Transmembrane helix</keyword>
<dbReference type="GO" id="GO:0045202">
    <property type="term" value="C:synapse"/>
    <property type="evidence" value="ECO:0007669"/>
    <property type="project" value="GOC"/>
</dbReference>
<evidence type="ECO:0000256" key="5">
    <source>
        <dbReference type="ARBA" id="ARBA00022989"/>
    </source>
</evidence>
<keyword evidence="4" id="KW-0256">Endoplasmic reticulum</keyword>
<feature type="region of interest" description="Disordered" evidence="7">
    <location>
        <begin position="516"/>
        <end position="537"/>
    </location>
</feature>
<dbReference type="InterPro" id="IPR032763">
    <property type="entry name" value="RIC3_N"/>
</dbReference>
<feature type="transmembrane region" description="Helical" evidence="8">
    <location>
        <begin position="215"/>
        <end position="237"/>
    </location>
</feature>
<comment type="subcellular location">
    <subcellularLocation>
        <location evidence="1">Endoplasmic reticulum membrane</location>
    </subcellularLocation>
</comment>
<feature type="region of interest" description="Disordered" evidence="7">
    <location>
        <begin position="909"/>
        <end position="986"/>
    </location>
</feature>
<keyword evidence="3 8" id="KW-0812">Transmembrane</keyword>
<dbReference type="AlphaFoldDB" id="A0A9P0D4I6"/>
<protein>
    <recommendedName>
        <fullName evidence="9">Resistance to inhibitors of cholinesterase protein 3 N-terminal domain-containing protein</fullName>
    </recommendedName>
</protein>
<sequence>MTDRSKSLSYENAGYISGKMVNDFSPKKTLIVLVIVVGCFAVLWPKVFYPMLVGSVNNKIKPSPIDRTQGCCEVISEKDLTTIKLMSEICNTIIQKDETNPLTNKELISKCQNAVLDTCGIDISAVLQEQVRLGHTTKQILQEIRSLNGSLCLKYNFGVATWKLGVPHRVTVKVSPSYSKQDVFEPGPIPGMRPTIGGAGHVVPPSKHAGNSMGLIMPIYTIGIVVFFTYTVMKIVFKKQPEVLYPPVEPDPQFRREVFEADRGHLGSKVSKDGASSKIVVNAMSALLDEVDLELSSRRKPSEVDQQDVVANGGVLNQEDDQGSVQVLGMETTASYEGGQKWIRPDSPILPVSHTPEPPEPEVPPQEIFLEGSLPPQSHLLVTDSATEAQKTEHEEDPAVVLAGKMTLSVISLESTENGTDESSSSSKKHEERSSSNVSEDFEKIDVSQLEKQIDDILEQPAPLEQSVLTEIKQESINIEYPEPKEELYLEQDSLNTIAHELDNTYFTEPKETLFVKQSSTQEQEKPDDIKPDSSSTQYIDSKEKLYEVPPLQFQQEIVDLKQDSLNFELEDSEEELALVGQKSIDDLKQELLNLELNEPEEDLTIIQPLKQETINDDTQAILETEYMKPLEQSETFGQIKLDESLNEKLLSTESEVKNTHLEFVTDKVQEESPDKSSIIKKVKLDTVKQEIEFAESSPIKQELEEQSTSLKQVKLNEVEQESITPESPKVKNQEANLTHLEDNLPLKAMSKPDLSIETSEAKPQIATPRLGRAQPPLRRRTVALEDSYDADDEVELALTNLEVDIHSNPEENVNDIELNKLTKSNENNANKSEVAEDRSFFKQTVHGLLTHPSEPDMRIIHHSAVSESIIRISRLNIFSKSLRPADAGALNKLIKEARSMTSNKLIKEARSSTSNKLIKEPRSSTSNKLIKEARSNTSNKLIKEARSNTSNKLIKEPRSSTSNKQIKEARSSTSNKLTREAQTNQQIKNTEEELFFLKKLLASYILKEQMRPLGIQDFSRYTPYEKGKDSAARLQDASYMNEKGKARASGLQDADFMIEKGKDYTAELQDADYMVEKGKARTSGLQDADYIIGKGKARASGLQNADYMIENTVPVPQYPLSNQPDRQIYLANKTNKSIPNRQMTSYARQPHKTIPGQRMPLSNRSTSRSVANQQMVYAKKPQRTIPAQHRPSSNISKLLEPQVLSVSHSVTNDDGDEIVPEQVEYISDADEDESDEEEEEEEEDDDEEVEEEEEDDSDENNEQITRMK</sequence>
<gene>
    <name evidence="10" type="ORF">PSYICH_LOCUS11510</name>
</gene>
<keyword evidence="11" id="KW-1185">Reference proteome</keyword>
<organism evidence="10 11">
    <name type="scientific">Psylliodes chrysocephalus</name>
    <dbReference type="NCBI Taxonomy" id="3402493"/>
    <lineage>
        <taxon>Eukaryota</taxon>
        <taxon>Metazoa</taxon>
        <taxon>Ecdysozoa</taxon>
        <taxon>Arthropoda</taxon>
        <taxon>Hexapoda</taxon>
        <taxon>Insecta</taxon>
        <taxon>Pterygota</taxon>
        <taxon>Neoptera</taxon>
        <taxon>Endopterygota</taxon>
        <taxon>Coleoptera</taxon>
        <taxon>Polyphaga</taxon>
        <taxon>Cucujiformia</taxon>
        <taxon>Chrysomeloidea</taxon>
        <taxon>Chrysomelidae</taxon>
        <taxon>Galerucinae</taxon>
        <taxon>Alticini</taxon>
        <taxon>Psylliodes</taxon>
    </lineage>
</organism>
<evidence type="ECO:0000256" key="3">
    <source>
        <dbReference type="ARBA" id="ARBA00022692"/>
    </source>
</evidence>